<evidence type="ECO:0000313" key="3">
    <source>
        <dbReference type="EMBL" id="RGP65838.1"/>
    </source>
</evidence>
<dbReference type="EMBL" id="PXOF01000099">
    <property type="protein sequence ID" value="RGP65838.1"/>
    <property type="molecule type" value="Genomic_DNA"/>
</dbReference>
<dbReference type="Proteomes" id="UP000266152">
    <property type="component" value="Unassembled WGS sequence"/>
</dbReference>
<comment type="caution">
    <text evidence="3">The sequence shown here is derived from an EMBL/GenBank/DDBJ whole genome shotgun (WGS) entry which is preliminary data.</text>
</comment>
<feature type="transmembrane region" description="Helical" evidence="2">
    <location>
        <begin position="12"/>
        <end position="36"/>
    </location>
</feature>
<evidence type="ECO:0000256" key="1">
    <source>
        <dbReference type="SAM" id="MobiDB-lite"/>
    </source>
</evidence>
<reference evidence="3 4" key="1">
    <citation type="journal article" date="2018" name="PLoS Pathog.">
        <title>Evolution of structural diversity of trichothecenes, a family of toxins produced by plant pathogenic and entomopathogenic fungi.</title>
        <authorList>
            <person name="Proctor R.H."/>
            <person name="McCormick S.P."/>
            <person name="Kim H.S."/>
            <person name="Cardoza R.E."/>
            <person name="Stanley A.M."/>
            <person name="Lindo L."/>
            <person name="Kelly A."/>
            <person name="Brown D.W."/>
            <person name="Lee T."/>
            <person name="Vaughan M.M."/>
            <person name="Alexander N.J."/>
            <person name="Busman M."/>
            <person name="Gutierrez S."/>
        </authorList>
    </citation>
    <scope>NUCLEOTIDE SEQUENCE [LARGE SCALE GENOMIC DNA]</scope>
    <source>
        <strain evidence="3 4">NRRL 3299</strain>
    </source>
</reference>
<organism evidence="3 4">
    <name type="scientific">Fusarium sporotrichioides</name>
    <dbReference type="NCBI Taxonomy" id="5514"/>
    <lineage>
        <taxon>Eukaryota</taxon>
        <taxon>Fungi</taxon>
        <taxon>Dikarya</taxon>
        <taxon>Ascomycota</taxon>
        <taxon>Pezizomycotina</taxon>
        <taxon>Sordariomycetes</taxon>
        <taxon>Hypocreomycetidae</taxon>
        <taxon>Hypocreales</taxon>
        <taxon>Nectriaceae</taxon>
        <taxon>Fusarium</taxon>
    </lineage>
</organism>
<proteinExistence type="predicted"/>
<accession>A0A395S0A1</accession>
<evidence type="ECO:0000313" key="4">
    <source>
        <dbReference type="Proteomes" id="UP000266152"/>
    </source>
</evidence>
<protein>
    <submittedName>
        <fullName evidence="3">Uncharacterized protein</fullName>
    </submittedName>
</protein>
<name>A0A395S0A1_FUSSP</name>
<sequence length="109" mass="12615">MCLYFSSKPDMYIVIWFRKLLVSTLWAIAAIIGRIFGCEKALKKQLYTAGSRLGFSSWTNDNTKPATTTERILEWIYNVAPGPPEKPPKRPKRKSTTRRNKAKKPRRRA</sequence>
<feature type="region of interest" description="Disordered" evidence="1">
    <location>
        <begin position="79"/>
        <end position="109"/>
    </location>
</feature>
<evidence type="ECO:0000256" key="2">
    <source>
        <dbReference type="SAM" id="Phobius"/>
    </source>
</evidence>
<keyword evidence="2" id="KW-0472">Membrane</keyword>
<keyword evidence="2" id="KW-1133">Transmembrane helix</keyword>
<keyword evidence="4" id="KW-1185">Reference proteome</keyword>
<gene>
    <name evidence="3" type="ORF">FSPOR_7099</name>
</gene>
<keyword evidence="2" id="KW-0812">Transmembrane</keyword>
<feature type="compositionally biased region" description="Basic residues" evidence="1">
    <location>
        <begin position="89"/>
        <end position="109"/>
    </location>
</feature>
<dbReference type="AlphaFoldDB" id="A0A395S0A1"/>